<keyword evidence="2" id="KW-0812">Transmembrane</keyword>
<proteinExistence type="predicted"/>
<dbReference type="PANTHER" id="PTHR21666:SF289">
    <property type="entry name" value="L-ALA--D-GLU ENDOPEPTIDASE"/>
    <property type="match status" value="1"/>
</dbReference>
<keyword evidence="1" id="KW-0732">Signal</keyword>
<keyword evidence="2" id="KW-1133">Transmembrane helix</keyword>
<organism evidence="4">
    <name type="scientific">Sheuella amnicola</name>
    <dbReference type="NCBI Taxonomy" id="2707330"/>
    <lineage>
        <taxon>Bacteria</taxon>
        <taxon>Pseudomonadati</taxon>
        <taxon>Pseudomonadota</taxon>
        <taxon>Betaproteobacteria</taxon>
        <taxon>Burkholderiales</taxon>
        <taxon>Alcaligenaceae</taxon>
        <taxon>Sheuella</taxon>
    </lineage>
</organism>
<dbReference type="InterPro" id="IPR050570">
    <property type="entry name" value="Cell_wall_metabolism_enzyme"/>
</dbReference>
<dbReference type="InterPro" id="IPR011055">
    <property type="entry name" value="Dup_hybrid_motif"/>
</dbReference>
<evidence type="ECO:0000313" key="4">
    <source>
        <dbReference type="EMBL" id="NDY82105.1"/>
    </source>
</evidence>
<dbReference type="PANTHER" id="PTHR21666">
    <property type="entry name" value="PEPTIDASE-RELATED"/>
    <property type="match status" value="1"/>
</dbReference>
<dbReference type="Gene3D" id="2.70.70.10">
    <property type="entry name" value="Glucose Permease (Domain IIA)"/>
    <property type="match status" value="1"/>
</dbReference>
<dbReference type="SUPFAM" id="SSF51261">
    <property type="entry name" value="Duplicated hybrid motif"/>
    <property type="match status" value="1"/>
</dbReference>
<dbReference type="InterPro" id="IPR016047">
    <property type="entry name" value="M23ase_b-sheet_dom"/>
</dbReference>
<evidence type="ECO:0000256" key="1">
    <source>
        <dbReference type="ARBA" id="ARBA00022729"/>
    </source>
</evidence>
<dbReference type="EMBL" id="JAAGRN010000001">
    <property type="protein sequence ID" value="NDY82105.1"/>
    <property type="molecule type" value="Genomic_DNA"/>
</dbReference>
<accession>A0A6B2R3V1</accession>
<keyword evidence="2" id="KW-0472">Membrane</keyword>
<evidence type="ECO:0000256" key="2">
    <source>
        <dbReference type="SAM" id="Phobius"/>
    </source>
</evidence>
<dbReference type="CDD" id="cd12797">
    <property type="entry name" value="M23_peptidase"/>
    <property type="match status" value="1"/>
</dbReference>
<dbReference type="RefSeq" id="WP_163651377.1">
    <property type="nucleotide sequence ID" value="NZ_JAAGRN010000001.1"/>
</dbReference>
<evidence type="ECO:0000259" key="3">
    <source>
        <dbReference type="Pfam" id="PF01551"/>
    </source>
</evidence>
<gene>
    <name evidence="4" type="ORF">G3I67_02565</name>
</gene>
<comment type="caution">
    <text evidence="4">The sequence shown here is derived from an EMBL/GenBank/DDBJ whole genome shotgun (WGS) entry which is preliminary data.</text>
</comment>
<dbReference type="AlphaFoldDB" id="A0A6B2R3V1"/>
<protein>
    <submittedName>
        <fullName evidence="4">M23 family metallopeptidase</fullName>
    </submittedName>
</protein>
<dbReference type="GO" id="GO:0004222">
    <property type="term" value="F:metalloendopeptidase activity"/>
    <property type="evidence" value="ECO:0007669"/>
    <property type="project" value="TreeGrafter"/>
</dbReference>
<name>A0A6B2R3V1_9BURK</name>
<feature type="transmembrane region" description="Helical" evidence="2">
    <location>
        <begin position="62"/>
        <end position="83"/>
    </location>
</feature>
<feature type="domain" description="M23ase beta-sheet core" evidence="3">
    <location>
        <begin position="257"/>
        <end position="350"/>
    </location>
</feature>
<sequence>MLQIISNALKRLWAKPGWIQALENVLPESEPAKLIITHSGGVQYLEVNRNEIEGSHLTLQRAIRFVCFGLAMVFASLIIYIAYVNFQVWHLDRSLADKKAELVTLNDAINASQTVIDNSIKMALEDDRRIHVTQLRKILIDAHRKEDVFSEYIAATSAMMKADVNQLKSRLTGVGLDPHQIAKSRKAGVNTCDMPDRIQVLDAANKHIDRDILNLYSERNRLVAMYSALPKLNPLKGSKVTSTFGFRDHPRLGNARVHEGVDFTSPDRRIRASGDGVVKSAEFKNGYGLTVVIDHGHGLETVYAHLSEIKVKTGQKVAASDAIGITGNTGISTGTHLHFETRFNGRPVDPLKLLAEANYVR</sequence>
<reference evidence="4" key="1">
    <citation type="submission" date="2020-02" db="EMBL/GenBank/DDBJ databases">
        <authorList>
            <person name="Chen W.-M."/>
        </authorList>
    </citation>
    <scope>NUCLEOTIDE SEQUENCE</scope>
    <source>
        <strain evidence="4">NBD-18</strain>
    </source>
</reference>
<dbReference type="Pfam" id="PF01551">
    <property type="entry name" value="Peptidase_M23"/>
    <property type="match status" value="1"/>
</dbReference>